<dbReference type="Proteomes" id="UP001058167">
    <property type="component" value="Unassembled WGS sequence"/>
</dbReference>
<accession>A0AAI9KWX6</accession>
<dbReference type="EMBL" id="BRLF01000001">
    <property type="protein sequence ID" value="GKX45274.1"/>
    <property type="molecule type" value="Genomic_DNA"/>
</dbReference>
<gene>
    <name evidence="2" type="ORF">Pcaca03_00260</name>
    <name evidence="1" type="ORF">SOASR016_00260</name>
</gene>
<proteinExistence type="predicted"/>
<dbReference type="EMBL" id="BSRL01000001">
    <property type="protein sequence ID" value="GLV67582.1"/>
    <property type="molecule type" value="Genomic_DNA"/>
</dbReference>
<comment type="caution">
    <text evidence="2">The sequence shown here is derived from an EMBL/GenBank/DDBJ whole genome shotgun (WGS) entry which is preliminary data.</text>
</comment>
<evidence type="ECO:0000313" key="1">
    <source>
        <dbReference type="EMBL" id="GKX45274.1"/>
    </source>
</evidence>
<reference evidence="1" key="1">
    <citation type="submission" date="2022-06" db="EMBL/GenBank/DDBJ databases">
        <title>Draft genome sequences of Pectobacterium carotovorum subsp. carotovorum str. NBRC12380.</title>
        <authorList>
            <person name="Wakabayashi Y."/>
            <person name="Kojima K."/>
        </authorList>
    </citation>
    <scope>NUCLEOTIDE SEQUENCE</scope>
    <source>
        <strain evidence="1">NBRC 12380</strain>
    </source>
</reference>
<dbReference type="AlphaFoldDB" id="A0AAI9KWX6"/>
<evidence type="ECO:0000313" key="2">
    <source>
        <dbReference type="EMBL" id="GLV67582.1"/>
    </source>
</evidence>
<keyword evidence="3" id="KW-1185">Reference proteome</keyword>
<evidence type="ECO:0000313" key="3">
    <source>
        <dbReference type="Proteomes" id="UP001058167"/>
    </source>
</evidence>
<reference evidence="2" key="2">
    <citation type="submission" date="2023-02" db="EMBL/GenBank/DDBJ databases">
        <title>Pectobacterium carotovorum subsp. carotovorum NBRC 12380.</title>
        <authorList>
            <person name="Ichikawa N."/>
            <person name="Sato H."/>
            <person name="Tonouchi N."/>
        </authorList>
    </citation>
    <scope>NUCLEOTIDE SEQUENCE</scope>
    <source>
        <strain evidence="2">NBRC 12380</strain>
    </source>
</reference>
<protein>
    <submittedName>
        <fullName evidence="2">Uncharacterized protein</fullName>
    </submittedName>
</protein>
<sequence>MEILKYIQSLLNQELLYGINDCHILSLTIIDITLGTAYRDIYYGKYDNPKSGWLYSKNTAYPTLRDLLNTVGIKHAIPSNGCILLTGNHASTYWNGKVLVLNNNKYELAHFCSSDEWEIYYIGK</sequence>
<organism evidence="2 4">
    <name type="scientific">Pectobacterium carotovorum subsp. carotovorum</name>
    <name type="common">Erwinia carotovora subsp. carotovora</name>
    <dbReference type="NCBI Taxonomy" id="555"/>
    <lineage>
        <taxon>Bacteria</taxon>
        <taxon>Pseudomonadati</taxon>
        <taxon>Pseudomonadota</taxon>
        <taxon>Gammaproteobacteria</taxon>
        <taxon>Enterobacterales</taxon>
        <taxon>Pectobacteriaceae</taxon>
        <taxon>Pectobacterium</taxon>
    </lineage>
</organism>
<name>A0AAI9KWX6_PECCC</name>
<evidence type="ECO:0000313" key="4">
    <source>
        <dbReference type="Proteomes" id="UP001165145"/>
    </source>
</evidence>
<dbReference type="Proteomes" id="UP001165145">
    <property type="component" value="Unassembled WGS sequence"/>
</dbReference>